<gene>
    <name evidence="3" type="ORF">HUJ06_004543</name>
</gene>
<dbReference type="Proteomes" id="UP000607653">
    <property type="component" value="Unassembled WGS sequence"/>
</dbReference>
<dbReference type="SUPFAM" id="SSF52777">
    <property type="entry name" value="CoA-dependent acyltransferases"/>
    <property type="match status" value="1"/>
</dbReference>
<dbReference type="PANTHER" id="PTHR31625">
    <property type="match status" value="1"/>
</dbReference>
<organism evidence="3 4">
    <name type="scientific">Nelumbo nucifera</name>
    <name type="common">Sacred lotus</name>
    <dbReference type="NCBI Taxonomy" id="4432"/>
    <lineage>
        <taxon>Eukaryota</taxon>
        <taxon>Viridiplantae</taxon>
        <taxon>Streptophyta</taxon>
        <taxon>Embryophyta</taxon>
        <taxon>Tracheophyta</taxon>
        <taxon>Spermatophyta</taxon>
        <taxon>Magnoliopsida</taxon>
        <taxon>Proteales</taxon>
        <taxon>Nelumbonaceae</taxon>
        <taxon>Nelumbo</taxon>
    </lineage>
</organism>
<sequence>MAPSNQVEVIEFCKIAPPPHSVAPASLPLTFFDLIWLPYPPQQFLYFYEFPHPLTHFTHTLLPRIKHSLSLTLLHFYPFAGNLSWPEESPNPMVHYKDGDSVSLTVAQFEGGFHRFSGNQARESKESHSLHPQLSVSGSAIPVLALQITVFPNSGISFGFSFHHSIADARTLTHFINSWASICKLGKPSLSTESLPLYDRTLIKDPKGIEKIFMNQLAIFFRSESGERRLSKVANYSRASNAVRTTFQLSRADVARLKERILAQHKKDKRSQPPRLSTFTVVCAYVWVCLVQSGDERIHFLINVDCRSRLDPSVPWTYFGNCIGNRVVKAERDDLLEHDAIAKAAKLIEEKTKQLEKGIFDGAEFWLSHILSAGADPKFGAAGSNHLGFYEADFGWGRPKKVELVSIDRSGLLFIAENPNDRGGAEISLTLEKHEMDVFSSMFCNGLSAGGNTSKYSRL</sequence>
<evidence type="ECO:0000256" key="2">
    <source>
        <dbReference type="ARBA" id="ARBA00023315"/>
    </source>
</evidence>
<dbReference type="Gene3D" id="3.30.559.10">
    <property type="entry name" value="Chloramphenicol acetyltransferase-like domain"/>
    <property type="match status" value="2"/>
</dbReference>
<dbReference type="InterPro" id="IPR051504">
    <property type="entry name" value="Plant_metabolite_acyltrans"/>
</dbReference>
<evidence type="ECO:0008006" key="5">
    <source>
        <dbReference type="Google" id="ProtNLM"/>
    </source>
</evidence>
<dbReference type="InterPro" id="IPR023213">
    <property type="entry name" value="CAT-like_dom_sf"/>
</dbReference>
<evidence type="ECO:0000313" key="4">
    <source>
        <dbReference type="Proteomes" id="UP000607653"/>
    </source>
</evidence>
<reference evidence="3 4" key="1">
    <citation type="journal article" date="2020" name="Mol. Biol. Evol.">
        <title>Distinct Expression and Methylation Patterns for Genes with Different Fates following a Single Whole-Genome Duplication in Flowering Plants.</title>
        <authorList>
            <person name="Shi T."/>
            <person name="Rahmani R.S."/>
            <person name="Gugger P.F."/>
            <person name="Wang M."/>
            <person name="Li H."/>
            <person name="Zhang Y."/>
            <person name="Li Z."/>
            <person name="Wang Q."/>
            <person name="Van de Peer Y."/>
            <person name="Marchal K."/>
            <person name="Chen J."/>
        </authorList>
    </citation>
    <scope>NUCLEOTIDE SEQUENCE [LARGE SCALE GENOMIC DNA]</scope>
    <source>
        <tissue evidence="3">Leaf</tissue>
    </source>
</reference>
<dbReference type="EMBL" id="DUZY01000007">
    <property type="protein sequence ID" value="DAD46313.1"/>
    <property type="molecule type" value="Genomic_DNA"/>
</dbReference>
<evidence type="ECO:0000256" key="1">
    <source>
        <dbReference type="ARBA" id="ARBA00022679"/>
    </source>
</evidence>
<accession>A0A822ZNF8</accession>
<protein>
    <recommendedName>
        <fullName evidence="5">Phenolic glucoside malonyltransferase 1-like</fullName>
    </recommendedName>
</protein>
<evidence type="ECO:0000313" key="3">
    <source>
        <dbReference type="EMBL" id="DAD46313.1"/>
    </source>
</evidence>
<keyword evidence="4" id="KW-1185">Reference proteome</keyword>
<keyword evidence="1" id="KW-0808">Transferase</keyword>
<comment type="caution">
    <text evidence="3">The sequence shown here is derived from an EMBL/GenBank/DDBJ whole genome shotgun (WGS) entry which is preliminary data.</text>
</comment>
<name>A0A822ZNF8_NELNU</name>
<dbReference type="Pfam" id="PF02458">
    <property type="entry name" value="Transferase"/>
    <property type="match status" value="1"/>
</dbReference>
<keyword evidence="2" id="KW-0012">Acyltransferase</keyword>
<dbReference type="GO" id="GO:0016747">
    <property type="term" value="F:acyltransferase activity, transferring groups other than amino-acyl groups"/>
    <property type="evidence" value="ECO:0007669"/>
    <property type="project" value="UniProtKB-ARBA"/>
</dbReference>
<dbReference type="AlphaFoldDB" id="A0A822ZNF8"/>
<proteinExistence type="predicted"/>